<evidence type="ECO:0000256" key="1">
    <source>
        <dbReference type="ARBA" id="ARBA00022679"/>
    </source>
</evidence>
<dbReference type="InterPro" id="IPR050680">
    <property type="entry name" value="YpeA/RimI_acetyltransf"/>
</dbReference>
<dbReference type="CDD" id="cd04301">
    <property type="entry name" value="NAT_SF"/>
    <property type="match status" value="1"/>
</dbReference>
<proteinExistence type="predicted"/>
<dbReference type="Pfam" id="PF00583">
    <property type="entry name" value="Acetyltransf_1"/>
    <property type="match status" value="1"/>
</dbReference>
<dbReference type="InterPro" id="IPR000182">
    <property type="entry name" value="GNAT_dom"/>
</dbReference>
<dbReference type="Gene3D" id="3.40.630.30">
    <property type="match status" value="1"/>
</dbReference>
<dbReference type="PROSITE" id="PS51186">
    <property type="entry name" value="GNAT"/>
    <property type="match status" value="1"/>
</dbReference>
<feature type="domain" description="N-acetyltransferase" evidence="3">
    <location>
        <begin position="1"/>
        <end position="147"/>
    </location>
</feature>
<keyword evidence="5" id="KW-1185">Reference proteome</keyword>
<evidence type="ECO:0000259" key="3">
    <source>
        <dbReference type="PROSITE" id="PS51186"/>
    </source>
</evidence>
<comment type="caution">
    <text evidence="4">The sequence shown here is derived from an EMBL/GenBank/DDBJ whole genome shotgun (WGS) entry which is preliminary data.</text>
</comment>
<dbReference type="Proteomes" id="UP000649955">
    <property type="component" value="Unassembled WGS sequence"/>
</dbReference>
<protein>
    <recommendedName>
        <fullName evidence="3">N-acetyltransferase domain-containing protein</fullName>
    </recommendedName>
</protein>
<gene>
    <name evidence="4" type="ORF">GCM10017567_15420</name>
</gene>
<dbReference type="EMBL" id="BNAW01000004">
    <property type="protein sequence ID" value="GHG01147.1"/>
    <property type="molecule type" value="Genomic_DNA"/>
</dbReference>
<evidence type="ECO:0000313" key="5">
    <source>
        <dbReference type="Proteomes" id="UP000649955"/>
    </source>
</evidence>
<keyword evidence="2" id="KW-0012">Acyltransferase</keyword>
<reference evidence="5" key="1">
    <citation type="journal article" date="2019" name="Int. J. Syst. Evol. Microbiol.">
        <title>The Global Catalogue of Microorganisms (GCM) 10K type strain sequencing project: providing services to taxonomists for standard genome sequencing and annotation.</title>
        <authorList>
            <consortium name="The Broad Institute Genomics Platform"/>
            <consortium name="The Broad Institute Genome Sequencing Center for Infectious Disease"/>
            <person name="Wu L."/>
            <person name="Ma J."/>
        </authorList>
    </citation>
    <scope>NUCLEOTIDE SEQUENCE [LARGE SCALE GENOMIC DNA]</scope>
    <source>
        <strain evidence="5">CGMCC 4.7680</strain>
    </source>
</reference>
<organism evidence="4 5">
    <name type="scientific">Amycolatopsis bullii</name>
    <dbReference type="NCBI Taxonomy" id="941987"/>
    <lineage>
        <taxon>Bacteria</taxon>
        <taxon>Bacillati</taxon>
        <taxon>Actinomycetota</taxon>
        <taxon>Actinomycetes</taxon>
        <taxon>Pseudonocardiales</taxon>
        <taxon>Pseudonocardiaceae</taxon>
        <taxon>Amycolatopsis</taxon>
    </lineage>
</organism>
<dbReference type="RefSeq" id="WP_191307644.1">
    <property type="nucleotide sequence ID" value="NZ_BNAW01000004.1"/>
</dbReference>
<evidence type="ECO:0000313" key="4">
    <source>
        <dbReference type="EMBL" id="GHG01147.1"/>
    </source>
</evidence>
<dbReference type="PANTHER" id="PTHR43420:SF47">
    <property type="entry name" value="N-ACETYLTRANSFERASE DOMAIN-CONTAINING PROTEIN"/>
    <property type="match status" value="1"/>
</dbReference>
<dbReference type="InterPro" id="IPR016181">
    <property type="entry name" value="Acyl_CoA_acyltransferase"/>
</dbReference>
<accession>A0ABQ3K5T4</accession>
<evidence type="ECO:0000256" key="2">
    <source>
        <dbReference type="ARBA" id="ARBA00023315"/>
    </source>
</evidence>
<keyword evidence="1" id="KW-0808">Transferase</keyword>
<dbReference type="PANTHER" id="PTHR43420">
    <property type="entry name" value="ACETYLTRANSFERASE"/>
    <property type="match status" value="1"/>
</dbReference>
<name>A0ABQ3K5T4_9PSEU</name>
<sequence length="185" mass="20703">MTEPCVRPAVSADLESFATALGDREFFDDRYERQLKKVGVLFLAWLDLRPAGAVYLWLEKAEEEPIATHLPEVPLITHLEVHRDLRRKGVGTALVEAAERRLAELGFDRVALAVRTDNDDAARLYKKLGYRDWGHEKVICYAQKTLPDGSTLSEPEECFVLVNDLTPVTPAPRAAEDPFAASPLC</sequence>
<dbReference type="SUPFAM" id="SSF55729">
    <property type="entry name" value="Acyl-CoA N-acyltransferases (Nat)"/>
    <property type="match status" value="1"/>
</dbReference>